<dbReference type="InterPro" id="IPR000182">
    <property type="entry name" value="GNAT_dom"/>
</dbReference>
<dbReference type="SUPFAM" id="SSF55729">
    <property type="entry name" value="Acyl-CoA N-acyltransferases (Nat)"/>
    <property type="match status" value="1"/>
</dbReference>
<dbReference type="KEGG" id="crie:AK829_05210"/>
<organism evidence="4 5">
    <name type="scientific">Corynebacterium riegelii</name>
    <dbReference type="NCBI Taxonomy" id="156976"/>
    <lineage>
        <taxon>Bacteria</taxon>
        <taxon>Bacillati</taxon>
        <taxon>Actinomycetota</taxon>
        <taxon>Actinomycetes</taxon>
        <taxon>Mycobacteriales</taxon>
        <taxon>Corynebacteriaceae</taxon>
        <taxon>Corynebacterium</taxon>
    </lineage>
</organism>
<accession>A0A0K1RB75</accession>
<dbReference type="InterPro" id="IPR050832">
    <property type="entry name" value="Bact_Acetyltransf"/>
</dbReference>
<name>A0A0K1RB75_9CORY</name>
<protein>
    <recommendedName>
        <fullName evidence="3">N-acetyltransferase domain-containing protein</fullName>
    </recommendedName>
</protein>
<keyword evidence="1" id="KW-0808">Transferase</keyword>
<dbReference type="PANTHER" id="PTHR43877">
    <property type="entry name" value="AMINOALKYLPHOSPHONATE N-ACETYLTRANSFERASE-RELATED-RELATED"/>
    <property type="match status" value="1"/>
</dbReference>
<dbReference type="InterPro" id="IPR016181">
    <property type="entry name" value="Acyl_CoA_acyltransferase"/>
</dbReference>
<dbReference type="GO" id="GO:0016747">
    <property type="term" value="F:acyltransferase activity, transferring groups other than amino-acyl groups"/>
    <property type="evidence" value="ECO:0007669"/>
    <property type="project" value="InterPro"/>
</dbReference>
<dbReference type="EMBL" id="CP012342">
    <property type="protein sequence ID" value="AKV58672.1"/>
    <property type="molecule type" value="Genomic_DNA"/>
</dbReference>
<dbReference type="Pfam" id="PF00583">
    <property type="entry name" value="Acetyltransf_1"/>
    <property type="match status" value="1"/>
</dbReference>
<evidence type="ECO:0000313" key="4">
    <source>
        <dbReference type="EMBL" id="AKV58672.1"/>
    </source>
</evidence>
<evidence type="ECO:0000256" key="2">
    <source>
        <dbReference type="ARBA" id="ARBA00023315"/>
    </source>
</evidence>
<evidence type="ECO:0000313" key="5">
    <source>
        <dbReference type="Proteomes" id="UP000060016"/>
    </source>
</evidence>
<evidence type="ECO:0000259" key="3">
    <source>
        <dbReference type="PROSITE" id="PS51186"/>
    </source>
</evidence>
<dbReference type="Gene3D" id="3.40.630.30">
    <property type="match status" value="1"/>
</dbReference>
<sequence length="150" mass="16473">MHTLREATPADRDQVCEVWDVSGITNRWNNPPVDFDLAMATPTSTIFVAEADGVIDGVIMPGFDGHRGWLHMVGVRPEVQGSGIGRMLVNAAVKYLADLGTPAIHLMVMPTNTQAVKFWEHYGFERIDPPVWNLNPDTFAATAQSKTPSV</sequence>
<gene>
    <name evidence="4" type="ORF">AK829_05210</name>
</gene>
<feature type="domain" description="N-acetyltransferase" evidence="3">
    <location>
        <begin position="2"/>
        <end position="144"/>
    </location>
</feature>
<dbReference type="CDD" id="cd04301">
    <property type="entry name" value="NAT_SF"/>
    <property type="match status" value="1"/>
</dbReference>
<dbReference type="RefSeq" id="WP_083439754.1">
    <property type="nucleotide sequence ID" value="NZ_CP012342.1"/>
</dbReference>
<dbReference type="AlphaFoldDB" id="A0A0K1RB75"/>
<dbReference type="PROSITE" id="PS51186">
    <property type="entry name" value="GNAT"/>
    <property type="match status" value="1"/>
</dbReference>
<keyword evidence="2" id="KW-0012">Acyltransferase</keyword>
<dbReference type="STRING" id="156976.AK829_05210"/>
<keyword evidence="5" id="KW-1185">Reference proteome</keyword>
<dbReference type="Proteomes" id="UP000060016">
    <property type="component" value="Chromosome"/>
</dbReference>
<proteinExistence type="predicted"/>
<reference evidence="4 5" key="1">
    <citation type="submission" date="2015-08" db="EMBL/GenBank/DDBJ databases">
        <authorList>
            <person name="Babu N.S."/>
            <person name="Beckwith C.J."/>
            <person name="Beseler K.G."/>
            <person name="Brison A."/>
            <person name="Carone J.V."/>
            <person name="Caskin T.P."/>
            <person name="Diamond M."/>
            <person name="Durham M.E."/>
            <person name="Foxe J.M."/>
            <person name="Go M."/>
            <person name="Henderson B.A."/>
            <person name="Jones I.B."/>
            <person name="McGettigan J.A."/>
            <person name="Micheletti S.J."/>
            <person name="Nasrallah M.E."/>
            <person name="Ortiz D."/>
            <person name="Piller C.R."/>
            <person name="Privatt S.R."/>
            <person name="Schneider S.L."/>
            <person name="Sharp S."/>
            <person name="Smith T.C."/>
            <person name="Stanton J.D."/>
            <person name="Ullery H.E."/>
            <person name="Wilson R.J."/>
            <person name="Serrano M.G."/>
            <person name="Buck G."/>
            <person name="Lee V."/>
            <person name="Wang Y."/>
            <person name="Carvalho R."/>
            <person name="Voegtly L."/>
            <person name="Shi R."/>
            <person name="Duckworth R."/>
            <person name="Johnson A."/>
            <person name="Loviza R."/>
            <person name="Walstead R."/>
            <person name="Shah Z."/>
            <person name="Kiflezghi M."/>
            <person name="Wade K."/>
            <person name="Ball S.L."/>
            <person name="Bradley K.W."/>
            <person name="Asai D.J."/>
            <person name="Bowman C.A."/>
            <person name="Russell D.A."/>
            <person name="Pope W.H."/>
            <person name="Jacobs-Sera D."/>
            <person name="Hendrix R.W."/>
            <person name="Hatfull G.F."/>
        </authorList>
    </citation>
    <scope>NUCLEOTIDE SEQUENCE [LARGE SCALE GENOMIC DNA]</scope>
    <source>
        <strain evidence="4 5">PUDD_83A45</strain>
    </source>
</reference>
<evidence type="ECO:0000256" key="1">
    <source>
        <dbReference type="ARBA" id="ARBA00022679"/>
    </source>
</evidence>